<reference evidence="3" key="2">
    <citation type="journal article" date="2021" name="PeerJ">
        <title>Extensive microbial diversity within the chicken gut microbiome revealed by metagenomics and culture.</title>
        <authorList>
            <person name="Gilroy R."/>
            <person name="Ravi A."/>
            <person name="Getino M."/>
            <person name="Pursley I."/>
            <person name="Horton D.L."/>
            <person name="Alikhan N.F."/>
            <person name="Baker D."/>
            <person name="Gharbi K."/>
            <person name="Hall N."/>
            <person name="Watson M."/>
            <person name="Adriaenssens E.M."/>
            <person name="Foster-Nyarko E."/>
            <person name="Jarju S."/>
            <person name="Secka A."/>
            <person name="Antonio M."/>
            <person name="Oren A."/>
            <person name="Chaudhuri R.R."/>
            <person name="La Ragione R."/>
            <person name="Hildebrand F."/>
            <person name="Pallen M.J."/>
        </authorList>
    </citation>
    <scope>NUCLEOTIDE SEQUENCE</scope>
    <source>
        <strain evidence="3">ChiHjej13B12-12457</strain>
    </source>
</reference>
<dbReference type="InterPro" id="IPR019734">
    <property type="entry name" value="TPR_rpt"/>
</dbReference>
<evidence type="ECO:0000313" key="3">
    <source>
        <dbReference type="EMBL" id="HIR61987.1"/>
    </source>
</evidence>
<feature type="repeat" description="TPR" evidence="1">
    <location>
        <begin position="136"/>
        <end position="169"/>
    </location>
</feature>
<evidence type="ECO:0000256" key="1">
    <source>
        <dbReference type="PROSITE-ProRule" id="PRU00339"/>
    </source>
</evidence>
<reference evidence="3" key="1">
    <citation type="submission" date="2020-10" db="EMBL/GenBank/DDBJ databases">
        <authorList>
            <person name="Gilroy R."/>
        </authorList>
    </citation>
    <scope>NUCLEOTIDE SEQUENCE</scope>
    <source>
        <strain evidence="3">ChiHjej13B12-12457</strain>
    </source>
</reference>
<dbReference type="Gene3D" id="1.25.40.10">
    <property type="entry name" value="Tetratricopeptide repeat domain"/>
    <property type="match status" value="1"/>
</dbReference>
<protein>
    <submittedName>
        <fullName evidence="3">Tetratricopeptide repeat protein</fullName>
    </submittedName>
</protein>
<comment type="caution">
    <text evidence="3">The sequence shown here is derived from an EMBL/GenBank/DDBJ whole genome shotgun (WGS) entry which is preliminary data.</text>
</comment>
<dbReference type="EMBL" id="DVHI01000010">
    <property type="protein sequence ID" value="HIR61987.1"/>
    <property type="molecule type" value="Genomic_DNA"/>
</dbReference>
<dbReference type="SMART" id="SM00028">
    <property type="entry name" value="TPR"/>
    <property type="match status" value="2"/>
</dbReference>
<feature type="transmembrane region" description="Helical" evidence="2">
    <location>
        <begin position="29"/>
        <end position="48"/>
    </location>
</feature>
<dbReference type="InterPro" id="IPR011990">
    <property type="entry name" value="TPR-like_helical_dom_sf"/>
</dbReference>
<dbReference type="Proteomes" id="UP000886744">
    <property type="component" value="Unassembled WGS sequence"/>
</dbReference>
<evidence type="ECO:0000313" key="4">
    <source>
        <dbReference type="Proteomes" id="UP000886744"/>
    </source>
</evidence>
<keyword evidence="2" id="KW-1133">Transmembrane helix</keyword>
<organism evidence="3 4">
    <name type="scientific">Candidatus Coprenecus avistercoris</name>
    <dbReference type="NCBI Taxonomy" id="2840730"/>
    <lineage>
        <taxon>Bacteria</taxon>
        <taxon>Pseudomonadati</taxon>
        <taxon>Bacteroidota</taxon>
        <taxon>Bacteroidia</taxon>
        <taxon>Bacteroidales</taxon>
        <taxon>Rikenellaceae</taxon>
        <taxon>Rikenellaceae incertae sedis</taxon>
        <taxon>Candidatus Coprenecus</taxon>
    </lineage>
</organism>
<evidence type="ECO:0000256" key="2">
    <source>
        <dbReference type="SAM" id="Phobius"/>
    </source>
</evidence>
<name>A0A9D1J5T4_9BACT</name>
<dbReference type="PROSITE" id="PS50005">
    <property type="entry name" value="TPR"/>
    <property type="match status" value="1"/>
</dbReference>
<dbReference type="SUPFAM" id="SSF48452">
    <property type="entry name" value="TPR-like"/>
    <property type="match status" value="1"/>
</dbReference>
<accession>A0A9D1J5T4</accession>
<dbReference type="Pfam" id="PF13432">
    <property type="entry name" value="TPR_16"/>
    <property type="match status" value="1"/>
</dbReference>
<keyword evidence="1" id="KW-0802">TPR repeat</keyword>
<dbReference type="AlphaFoldDB" id="A0A9D1J5T4"/>
<sequence length="222" mass="24506">MAKNVNTTNETVGEAVSKTEVFFKKNGKLIGYIGVGLVVVAAIIVLIIQFYSKPLKDEAVGQTFTAEQYFRAEDYDKALNGDGNSLGFIQIIDEYGAKAGKAVYLYAGICELQLGNAPEAISYLTKYNGKDPVLKGRALAGIGDAYSIAGEYENALKYYLQASQVEDNIFAATYLLKAGIICEELGRNDEALAHYRVIKDKYPQTFEGYEIDKYITRIEVKK</sequence>
<proteinExistence type="predicted"/>
<keyword evidence="2" id="KW-0812">Transmembrane</keyword>
<keyword evidence="2" id="KW-0472">Membrane</keyword>
<gene>
    <name evidence="3" type="ORF">IAC94_00480</name>
</gene>